<protein>
    <submittedName>
        <fullName evidence="3">Putative phiRv2 prophage protein</fullName>
    </submittedName>
</protein>
<keyword evidence="4" id="KW-1185">Reference proteome</keyword>
<organism evidence="3 4">
    <name type="scientific">Bifidobacterium stellenboschense</name>
    <dbReference type="NCBI Taxonomy" id="762211"/>
    <lineage>
        <taxon>Bacteria</taxon>
        <taxon>Bacillati</taxon>
        <taxon>Actinomycetota</taxon>
        <taxon>Actinomycetes</taxon>
        <taxon>Bifidobacteriales</taxon>
        <taxon>Bifidobacteriaceae</taxon>
        <taxon>Bifidobacterium</taxon>
    </lineage>
</organism>
<feature type="region of interest" description="Disordered" evidence="1">
    <location>
        <begin position="447"/>
        <end position="473"/>
    </location>
</feature>
<dbReference type="eggNOG" id="COG0464">
    <property type="taxonomic scope" value="Bacteria"/>
</dbReference>
<evidence type="ECO:0000259" key="2">
    <source>
        <dbReference type="Pfam" id="PF12307"/>
    </source>
</evidence>
<feature type="domain" description="DUF3631" evidence="2">
    <location>
        <begin position="225"/>
        <end position="396"/>
    </location>
</feature>
<evidence type="ECO:0000313" key="3">
    <source>
        <dbReference type="EMBL" id="KFI96884.1"/>
    </source>
</evidence>
<dbReference type="EMBL" id="JGZP01000014">
    <property type="protein sequence ID" value="KFI96884.1"/>
    <property type="molecule type" value="Genomic_DNA"/>
</dbReference>
<gene>
    <name evidence="3" type="ORF">BSTEL_1793</name>
</gene>
<proteinExistence type="predicted"/>
<comment type="caution">
    <text evidence="3">The sequence shown here is derived from an EMBL/GenBank/DDBJ whole genome shotgun (WGS) entry which is preliminary data.</text>
</comment>
<dbReference type="AlphaFoldDB" id="A0A087DMY4"/>
<accession>A0A087DMY4</accession>
<feature type="compositionally biased region" description="Polar residues" evidence="1">
    <location>
        <begin position="18"/>
        <end position="33"/>
    </location>
</feature>
<dbReference type="RefSeq" id="WP_051922932.1">
    <property type="nucleotide sequence ID" value="NZ_JGZP01000014.1"/>
</dbReference>
<evidence type="ECO:0000313" key="4">
    <source>
        <dbReference type="Proteomes" id="UP000029004"/>
    </source>
</evidence>
<dbReference type="InterPro" id="IPR022081">
    <property type="entry name" value="DUF3631"/>
</dbReference>
<name>A0A087DMY4_9BIFI</name>
<feature type="region of interest" description="Disordered" evidence="1">
    <location>
        <begin position="1"/>
        <end position="39"/>
    </location>
</feature>
<dbReference type="OrthoDB" id="3261135at2"/>
<evidence type="ECO:0000256" key="1">
    <source>
        <dbReference type="SAM" id="MobiDB-lite"/>
    </source>
</evidence>
<reference evidence="3 4" key="1">
    <citation type="submission" date="2014-03" db="EMBL/GenBank/DDBJ databases">
        <title>Genomics of Bifidobacteria.</title>
        <authorList>
            <person name="Ventura M."/>
            <person name="Milani C."/>
            <person name="Lugli G.A."/>
        </authorList>
    </citation>
    <scope>NUCLEOTIDE SEQUENCE [LARGE SCALE GENOMIC DNA]</scope>
    <source>
        <strain evidence="3 4">DSM 23968</strain>
    </source>
</reference>
<dbReference type="Pfam" id="PF12307">
    <property type="entry name" value="DUF3631"/>
    <property type="match status" value="1"/>
</dbReference>
<dbReference type="Proteomes" id="UP000029004">
    <property type="component" value="Unassembled WGS sequence"/>
</dbReference>
<dbReference type="STRING" id="762211.BSTEL_1793"/>
<sequence>MIEKATVNMEPEADQFDPTPNNPSNVSYPSEPSSEGGYGFDPSELANRMFHLLKRYVGATDDDLRMLTLWIMHTWVYRDLYTTPRLLVTSIMPGAGKTTMLEWIAHLGAKSETLSAISSASLLANLADQGYVLLVDEADRSLRKDNPLTADFIAVVNTGYKKGGSRTIQEPDKKHGWKVVRKSTHAPAVFAGNNPDLPADTRQRCIPVFLYPTDEVEESDWEMIEEDDAEYLDLKRDLPEWAASAKASIKPRPVLPESVKGRYKEVWLPLARIAQTQSGEWLDTVRRLSAEFVEQAKTDAEMGLANDSPHIVLLKDIAELWATQWATLPFVGSQQMCDALAYSDPKQWGDEQAGDFGRLTSKRLASMLKKAGVEASRNRDHTKRGYRFTAFSQAWKTLKIWETLKLEPPKLDTLDALDTLDTSREGMGEGSQPDLLDALDGKDTLDTSYEGMASNMSPASEAPAPSTEVTPDSERWAASLTTTGDVKDWAKLTTGQLLAVRKVKNTGLWLNKTATELEKRGVNL</sequence>